<feature type="compositionally biased region" description="Low complexity" evidence="1">
    <location>
        <begin position="130"/>
        <end position="140"/>
    </location>
</feature>
<reference evidence="2" key="1">
    <citation type="submission" date="2020-06" db="EMBL/GenBank/DDBJ databases">
        <title>Draft genome of Bugula neritina, a colonial animal packing powerful symbionts and potential medicines.</title>
        <authorList>
            <person name="Rayko M."/>
        </authorList>
    </citation>
    <scope>NUCLEOTIDE SEQUENCE [LARGE SCALE GENOMIC DNA]</scope>
    <source>
        <strain evidence="2">Kwan_BN1</strain>
    </source>
</reference>
<feature type="region of interest" description="Disordered" evidence="1">
    <location>
        <begin position="119"/>
        <end position="140"/>
    </location>
</feature>
<evidence type="ECO:0000313" key="3">
    <source>
        <dbReference type="Proteomes" id="UP000593567"/>
    </source>
</evidence>
<dbReference type="EMBL" id="VXIV02000073">
    <property type="protein sequence ID" value="KAF6041137.1"/>
    <property type="molecule type" value="Genomic_DNA"/>
</dbReference>
<accession>A0A7J7KSK6</accession>
<organism evidence="2 3">
    <name type="scientific">Bugula neritina</name>
    <name type="common">Brown bryozoan</name>
    <name type="synonym">Sertularia neritina</name>
    <dbReference type="NCBI Taxonomy" id="10212"/>
    <lineage>
        <taxon>Eukaryota</taxon>
        <taxon>Metazoa</taxon>
        <taxon>Spiralia</taxon>
        <taxon>Lophotrochozoa</taxon>
        <taxon>Bryozoa</taxon>
        <taxon>Gymnolaemata</taxon>
        <taxon>Cheilostomatida</taxon>
        <taxon>Flustrina</taxon>
        <taxon>Buguloidea</taxon>
        <taxon>Bugulidae</taxon>
        <taxon>Bugula</taxon>
    </lineage>
</organism>
<comment type="caution">
    <text evidence="2">The sequence shown here is derived from an EMBL/GenBank/DDBJ whole genome shotgun (WGS) entry which is preliminary data.</text>
</comment>
<protein>
    <submittedName>
        <fullName evidence="2">Uncharacterized protein</fullName>
    </submittedName>
</protein>
<evidence type="ECO:0000313" key="2">
    <source>
        <dbReference type="EMBL" id="KAF6041137.1"/>
    </source>
</evidence>
<feature type="compositionally biased region" description="Basic residues" evidence="1">
    <location>
        <begin position="119"/>
        <end position="129"/>
    </location>
</feature>
<name>A0A7J7KSK6_BUGNE</name>
<sequence>MSDDDLENLLNRVVLGSIQPDPHQLPAEPQAKARAQALQAKILEMSREDVDGGSEASSVFQQQVAALMRMRESDLRVIEALKKHIPVNSDSEFNPEVINELSTSVHMLTAKVNELLKKNRKYQKSHSSRSTRSSSSDGGSVYREEIDHLYYSYYHRDSAAERSKRVCT</sequence>
<evidence type="ECO:0000256" key="1">
    <source>
        <dbReference type="SAM" id="MobiDB-lite"/>
    </source>
</evidence>
<proteinExistence type="predicted"/>
<gene>
    <name evidence="2" type="ORF">EB796_000550</name>
</gene>
<dbReference type="Proteomes" id="UP000593567">
    <property type="component" value="Unassembled WGS sequence"/>
</dbReference>
<keyword evidence="3" id="KW-1185">Reference proteome</keyword>
<dbReference type="AlphaFoldDB" id="A0A7J7KSK6"/>